<proteinExistence type="predicted"/>
<organism evidence="3 4">
    <name type="scientific">Brassica cretica</name>
    <name type="common">Mustard</name>
    <dbReference type="NCBI Taxonomy" id="69181"/>
    <lineage>
        <taxon>Eukaryota</taxon>
        <taxon>Viridiplantae</taxon>
        <taxon>Streptophyta</taxon>
        <taxon>Embryophyta</taxon>
        <taxon>Tracheophyta</taxon>
        <taxon>Spermatophyta</taxon>
        <taxon>Magnoliopsida</taxon>
        <taxon>eudicotyledons</taxon>
        <taxon>Gunneridae</taxon>
        <taxon>Pentapetalae</taxon>
        <taxon>rosids</taxon>
        <taxon>malvids</taxon>
        <taxon>Brassicales</taxon>
        <taxon>Brassicaceae</taxon>
        <taxon>Brassiceae</taxon>
        <taxon>Brassica</taxon>
    </lineage>
</organism>
<comment type="caution">
    <text evidence="3">The sequence shown here is derived from an EMBL/GenBank/DDBJ whole genome shotgun (WGS) entry which is preliminary data.</text>
</comment>
<evidence type="ECO:0000313" key="3">
    <source>
        <dbReference type="EMBL" id="KAF3497582.1"/>
    </source>
</evidence>
<feature type="transmembrane region" description="Helical" evidence="2">
    <location>
        <begin position="18"/>
        <end position="37"/>
    </location>
</feature>
<reference evidence="3 4" key="1">
    <citation type="journal article" date="2020" name="BMC Genomics">
        <title>Intraspecific diversification of the crop wild relative Brassica cretica Lam. using demographic model selection.</title>
        <authorList>
            <person name="Kioukis A."/>
            <person name="Michalopoulou V.A."/>
            <person name="Briers L."/>
            <person name="Pirintsos S."/>
            <person name="Studholme D.J."/>
            <person name="Pavlidis P."/>
            <person name="Sarris P.F."/>
        </authorList>
    </citation>
    <scope>NUCLEOTIDE SEQUENCE [LARGE SCALE GENOMIC DNA]</scope>
    <source>
        <strain evidence="4">cv. PFS-1207/04</strain>
    </source>
</reference>
<accession>A0ABQ7AIH6</accession>
<sequence length="134" mass="15284">MGLRLRLPQKTSPRSPSYLLLCLLALSFFSFTALLFYKVDDFIAQTKTLAGHNLEPTPWHIFPRKSFSEASRRSQAYRILQCSYFSCPYKPVLEPKSLLSDSLSGRKTQQPKCPDVFSQMDSTGLRAVGRDRCE</sequence>
<name>A0ABQ7AIH6_BRACR</name>
<evidence type="ECO:0008006" key="5">
    <source>
        <dbReference type="Google" id="ProtNLM"/>
    </source>
</evidence>
<gene>
    <name evidence="3" type="ORF">DY000_02058111</name>
</gene>
<evidence type="ECO:0000313" key="4">
    <source>
        <dbReference type="Proteomes" id="UP000266723"/>
    </source>
</evidence>
<keyword evidence="4" id="KW-1185">Reference proteome</keyword>
<protein>
    <recommendedName>
        <fullName evidence="5">Methyltransferase</fullName>
    </recommendedName>
</protein>
<evidence type="ECO:0000256" key="1">
    <source>
        <dbReference type="SAM" id="MobiDB-lite"/>
    </source>
</evidence>
<keyword evidence="2" id="KW-0812">Transmembrane</keyword>
<keyword evidence="2" id="KW-1133">Transmembrane helix</keyword>
<dbReference type="EMBL" id="QGKV02002055">
    <property type="protein sequence ID" value="KAF3497582.1"/>
    <property type="molecule type" value="Genomic_DNA"/>
</dbReference>
<evidence type="ECO:0000256" key="2">
    <source>
        <dbReference type="SAM" id="Phobius"/>
    </source>
</evidence>
<dbReference type="Proteomes" id="UP000266723">
    <property type="component" value="Unassembled WGS sequence"/>
</dbReference>
<feature type="region of interest" description="Disordered" evidence="1">
    <location>
        <begin position="103"/>
        <end position="134"/>
    </location>
</feature>
<keyword evidence="2" id="KW-0472">Membrane</keyword>